<dbReference type="HOGENOM" id="CLU_181605_0_0_11"/>
<evidence type="ECO:0000313" key="2">
    <source>
        <dbReference type="EMBL" id="CCA59358.1"/>
    </source>
</evidence>
<dbReference type="EMBL" id="FR845719">
    <property type="protein sequence ID" value="CCA59358.1"/>
    <property type="molecule type" value="Genomic_DNA"/>
</dbReference>
<reference evidence="2 3" key="1">
    <citation type="journal article" date="2011" name="BMC Genomics">
        <title>Genome-wide analysis of the role of GlnR in Streptomyces venezuelae provides new insights into global nitrogen regulation in actinomycetes.</title>
        <authorList>
            <person name="Pullan S.T."/>
            <person name="Bibb M.J."/>
            <person name="Merrick M."/>
        </authorList>
    </citation>
    <scope>NUCLEOTIDE SEQUENCE [LARGE SCALE GENOMIC DNA]</scope>
    <source>
        <strain evidence="2">ATCC 10712</strain>
    </source>
</reference>
<proteinExistence type="predicted"/>
<dbReference type="AlphaFoldDB" id="F2RCA7"/>
<feature type="region of interest" description="Disordered" evidence="1">
    <location>
        <begin position="78"/>
        <end position="99"/>
    </location>
</feature>
<dbReference type="Proteomes" id="UP000006854">
    <property type="component" value="Chromosome"/>
</dbReference>
<dbReference type="eggNOG" id="ENOG5031XQ8">
    <property type="taxonomic scope" value="Bacteria"/>
</dbReference>
<gene>
    <name evidence="2" type="ordered locus">SVEN_6072</name>
</gene>
<dbReference type="KEGG" id="sve:SVEN_6072"/>
<dbReference type="PATRIC" id="fig|953739.5.peg.1281"/>
<name>F2RCA7_STRVP</name>
<organism evidence="2 3">
    <name type="scientific">Streptomyces venezuelae (strain ATCC 10712 / CBS 650.69 / DSM 40230 / JCM 4526 / NBRC 13096 / PD 04745)</name>
    <dbReference type="NCBI Taxonomy" id="953739"/>
    <lineage>
        <taxon>Bacteria</taxon>
        <taxon>Bacillati</taxon>
        <taxon>Actinomycetota</taxon>
        <taxon>Actinomycetes</taxon>
        <taxon>Kitasatosporales</taxon>
        <taxon>Streptomycetaceae</taxon>
        <taxon>Streptomyces</taxon>
    </lineage>
</organism>
<protein>
    <submittedName>
        <fullName evidence="2">Uncharacterized protein</fullName>
    </submittedName>
</protein>
<keyword evidence="3" id="KW-1185">Reference proteome</keyword>
<dbReference type="STRING" id="953739.SVEN_6072"/>
<sequence length="99" mass="10503">MTLHQFLPAVTATTDLEVRAERTDGEGCTMPKIPDGYVRVRTHLRRKPGPKSAKGLSVWAVAGLCAVVWLRGQVFGFGDDPTAHQPAPKPAVSAPAGGQ</sequence>
<evidence type="ECO:0000256" key="1">
    <source>
        <dbReference type="SAM" id="MobiDB-lite"/>
    </source>
</evidence>
<evidence type="ECO:0000313" key="3">
    <source>
        <dbReference type="Proteomes" id="UP000006854"/>
    </source>
</evidence>
<accession>F2RCA7</accession>